<reference evidence="2" key="1">
    <citation type="submission" date="2018-01" db="EMBL/GenBank/DDBJ databases">
        <title>An insight into the sialome of Amazonian anophelines.</title>
        <authorList>
            <person name="Ribeiro J.M."/>
            <person name="Scarpassa V."/>
            <person name="Calvo E."/>
        </authorList>
    </citation>
    <scope>NUCLEOTIDE SEQUENCE</scope>
    <source>
        <tissue evidence="2">Salivary glands</tissue>
    </source>
</reference>
<dbReference type="EMBL" id="GGFJ01013325">
    <property type="protein sequence ID" value="MBW62466.1"/>
    <property type="molecule type" value="Transcribed_RNA"/>
</dbReference>
<protein>
    <submittedName>
        <fullName evidence="2">Putative secreted protein</fullName>
    </submittedName>
</protein>
<evidence type="ECO:0000313" key="2">
    <source>
        <dbReference type="EMBL" id="MBW62466.1"/>
    </source>
</evidence>
<feature type="signal peptide" evidence="1">
    <location>
        <begin position="1"/>
        <end position="18"/>
    </location>
</feature>
<sequence length="84" mass="9406">MFTVVILRLLRVFLRLAARKLHRALGFDDGSCFNTTHTTHTSVSDLRALQRIRVVSAKLELLLLPQSPLPGSYSGKARNTPPKH</sequence>
<proteinExistence type="predicted"/>
<feature type="chain" id="PRO_5014792143" evidence="1">
    <location>
        <begin position="19"/>
        <end position="84"/>
    </location>
</feature>
<keyword evidence="1" id="KW-0732">Signal</keyword>
<dbReference type="AlphaFoldDB" id="A0A2M4CAT3"/>
<name>A0A2M4CAT3_9DIPT</name>
<evidence type="ECO:0000256" key="1">
    <source>
        <dbReference type="SAM" id="SignalP"/>
    </source>
</evidence>
<organism evidence="2">
    <name type="scientific">Anopheles marajoara</name>
    <dbReference type="NCBI Taxonomy" id="58244"/>
    <lineage>
        <taxon>Eukaryota</taxon>
        <taxon>Metazoa</taxon>
        <taxon>Ecdysozoa</taxon>
        <taxon>Arthropoda</taxon>
        <taxon>Hexapoda</taxon>
        <taxon>Insecta</taxon>
        <taxon>Pterygota</taxon>
        <taxon>Neoptera</taxon>
        <taxon>Endopterygota</taxon>
        <taxon>Diptera</taxon>
        <taxon>Nematocera</taxon>
        <taxon>Culicoidea</taxon>
        <taxon>Culicidae</taxon>
        <taxon>Anophelinae</taxon>
        <taxon>Anopheles</taxon>
    </lineage>
</organism>
<accession>A0A2M4CAT3</accession>